<feature type="transmembrane region" description="Helical" evidence="7">
    <location>
        <begin position="271"/>
        <end position="296"/>
    </location>
</feature>
<evidence type="ECO:0000256" key="4">
    <source>
        <dbReference type="ARBA" id="ARBA00022989"/>
    </source>
</evidence>
<evidence type="ECO:0000256" key="7">
    <source>
        <dbReference type="SAM" id="Phobius"/>
    </source>
</evidence>
<comment type="caution">
    <text evidence="8">The sequence shown here is derived from an EMBL/GenBank/DDBJ whole genome shotgun (WGS) entry which is preliminary data.</text>
</comment>
<feature type="transmembrane region" description="Helical" evidence="7">
    <location>
        <begin position="238"/>
        <end position="259"/>
    </location>
</feature>
<dbReference type="NCBIfam" id="NF010449">
    <property type="entry name" value="PRK13875.1"/>
    <property type="match status" value="1"/>
</dbReference>
<feature type="compositionally biased region" description="Polar residues" evidence="6">
    <location>
        <begin position="435"/>
        <end position="444"/>
    </location>
</feature>
<gene>
    <name evidence="8" type="primary">trbL</name>
    <name evidence="8" type="ORF">QO033_22190</name>
</gene>
<evidence type="ECO:0000313" key="9">
    <source>
        <dbReference type="Proteomes" id="UP001243757"/>
    </source>
</evidence>
<evidence type="ECO:0000256" key="3">
    <source>
        <dbReference type="ARBA" id="ARBA00022692"/>
    </source>
</evidence>
<reference evidence="8 9" key="1">
    <citation type="submission" date="2023-05" db="EMBL/GenBank/DDBJ databases">
        <title>Pseudodonghicola sp. nov.</title>
        <authorList>
            <person name="Huang J."/>
        </authorList>
    </citation>
    <scope>NUCLEOTIDE SEQUENCE [LARGE SCALE GENOMIC DNA]</scope>
    <source>
        <strain evidence="8 9">IC7</strain>
    </source>
</reference>
<feature type="transmembrane region" description="Helical" evidence="7">
    <location>
        <begin position="172"/>
        <end position="193"/>
    </location>
</feature>
<evidence type="ECO:0000313" key="8">
    <source>
        <dbReference type="EMBL" id="MDK3020404.1"/>
    </source>
</evidence>
<keyword evidence="3 7" id="KW-0812">Transmembrane</keyword>
<keyword evidence="9" id="KW-1185">Reference proteome</keyword>
<feature type="transmembrane region" description="Helical" evidence="7">
    <location>
        <begin position="29"/>
        <end position="52"/>
    </location>
</feature>
<dbReference type="Proteomes" id="UP001243757">
    <property type="component" value="Unassembled WGS sequence"/>
</dbReference>
<dbReference type="Pfam" id="PF04610">
    <property type="entry name" value="TrbL"/>
    <property type="match status" value="1"/>
</dbReference>
<feature type="transmembrane region" description="Helical" evidence="7">
    <location>
        <begin position="205"/>
        <end position="226"/>
    </location>
</feature>
<organism evidence="8 9">
    <name type="scientific">Pseudodonghicola flavimaris</name>
    <dbReference type="NCBI Taxonomy" id="3050036"/>
    <lineage>
        <taxon>Bacteria</taxon>
        <taxon>Pseudomonadati</taxon>
        <taxon>Pseudomonadota</taxon>
        <taxon>Alphaproteobacteria</taxon>
        <taxon>Rhodobacterales</taxon>
        <taxon>Paracoccaceae</taxon>
        <taxon>Pseudodonghicola</taxon>
    </lineage>
</organism>
<evidence type="ECO:0000256" key="5">
    <source>
        <dbReference type="ARBA" id="ARBA00023136"/>
    </source>
</evidence>
<name>A0ABT7F716_9RHOB</name>
<dbReference type="EMBL" id="JASNJD010000025">
    <property type="protein sequence ID" value="MDK3020404.1"/>
    <property type="molecule type" value="Genomic_DNA"/>
</dbReference>
<keyword evidence="4 7" id="KW-1133">Transmembrane helix</keyword>
<evidence type="ECO:0000256" key="2">
    <source>
        <dbReference type="ARBA" id="ARBA00007802"/>
    </source>
</evidence>
<dbReference type="InterPro" id="IPR014150">
    <property type="entry name" value="Conjugal_tfr_TrbL"/>
</dbReference>
<feature type="transmembrane region" description="Helical" evidence="7">
    <location>
        <begin position="64"/>
        <end position="85"/>
    </location>
</feature>
<dbReference type="InterPro" id="IPR007688">
    <property type="entry name" value="Conjugal_tfr_TrbL/VirB6"/>
</dbReference>
<feature type="region of interest" description="Disordered" evidence="6">
    <location>
        <begin position="385"/>
        <end position="450"/>
    </location>
</feature>
<protein>
    <submittedName>
        <fullName evidence="8">P-type conjugative transfer protein TrbL</fullName>
    </submittedName>
</protein>
<accession>A0ABT7F716</accession>
<sequence>MGGTGVIDNFLGIFTSYIDSGFGLLGGEVAFIATTLIVIDVTLAALFWAWGADDDIIARLVKKTLFVGVFAYIISNWNNLARIVFESFAGLGLMASGTGFSAADLLRPGRVAQTGLEAGRPLLESISDLMGWVAVFENLVQILCLFFAWALVILAFFILAVQLFVTLIEFKLTTLAGFVLIPFGLFGKTAFMAERVLGNVISSGIKVLVLAVIIGIGSTLFGQFTAGFGGVTPTIDDAMAIVLAALSLLGLGIFGPGIASGLVSGGPQLSAGAAIGTGLAVGGAAIGAGGATMLAARGAGSALSGGAALARGGAGAAGAASSAYTLGSMGGGGLPGGMAGVARAGAAAAASPLKKASSRAAGGLQSSYAEGVKGGVVATGGTTSMGTVGGAAPEPAITGPPSSDGPPAWAKRMRHSQAVSHGVRAAAHAVRSGDSHGSGSSVNLSERDRS</sequence>
<dbReference type="NCBIfam" id="TIGR02783">
    <property type="entry name" value="TrbL_P"/>
    <property type="match status" value="1"/>
</dbReference>
<keyword evidence="5 7" id="KW-0472">Membrane</keyword>
<comment type="similarity">
    <text evidence="2">Belongs to the TrbL/VirB6 family.</text>
</comment>
<feature type="transmembrane region" description="Helical" evidence="7">
    <location>
        <begin position="139"/>
        <end position="165"/>
    </location>
</feature>
<evidence type="ECO:0000256" key="1">
    <source>
        <dbReference type="ARBA" id="ARBA00004141"/>
    </source>
</evidence>
<evidence type="ECO:0000256" key="6">
    <source>
        <dbReference type="SAM" id="MobiDB-lite"/>
    </source>
</evidence>
<comment type="subcellular location">
    <subcellularLocation>
        <location evidence="1">Membrane</location>
        <topology evidence="1">Multi-pass membrane protein</topology>
    </subcellularLocation>
</comment>
<dbReference type="RefSeq" id="WP_284483094.1">
    <property type="nucleotide sequence ID" value="NZ_JASNJD010000025.1"/>
</dbReference>
<proteinExistence type="inferred from homology"/>